<dbReference type="GO" id="GO:0098796">
    <property type="term" value="C:membrane protein complex"/>
    <property type="evidence" value="ECO:0007669"/>
    <property type="project" value="UniProtKB-ARBA"/>
</dbReference>
<evidence type="ECO:0000313" key="5">
    <source>
        <dbReference type="EMBL" id="MPM66103.1"/>
    </source>
</evidence>
<evidence type="ECO:0000259" key="4">
    <source>
        <dbReference type="PROSITE" id="PS50893"/>
    </source>
</evidence>
<dbReference type="PANTHER" id="PTHR24220:SF86">
    <property type="entry name" value="ABC TRANSPORTER ABCH.1"/>
    <property type="match status" value="1"/>
</dbReference>
<dbReference type="PROSITE" id="PS00211">
    <property type="entry name" value="ABC_TRANSPORTER_1"/>
    <property type="match status" value="1"/>
</dbReference>
<evidence type="ECO:0000256" key="3">
    <source>
        <dbReference type="ARBA" id="ARBA00022840"/>
    </source>
</evidence>
<sequence length="231" mass="25062">MSEFVVEAEHLTKTYGSGNTEVVALREVGLTISRGEVVALLGPSGAGKSTLLTALGLIRPPDHGMIRIRGTTVFDGRLLVDAAVFRRRHLGFVFQKANLIPFLTALENVQLAMEINDAPSGAARKRARELLDYLGVGDRAGHLPAQLSGGQQQRVAIARALVNRPALLLADEPTAALDSVRGRQVMELFRTVAHEQDTGVLVVTHDHRALDVFDRAYEMEDGQLRPSSIVV</sequence>
<dbReference type="InterPro" id="IPR015854">
    <property type="entry name" value="ABC_transpr_LolD-like"/>
</dbReference>
<dbReference type="InterPro" id="IPR003593">
    <property type="entry name" value="AAA+_ATPase"/>
</dbReference>
<dbReference type="FunFam" id="3.40.50.300:FF:000032">
    <property type="entry name" value="Export ABC transporter ATP-binding protein"/>
    <property type="match status" value="1"/>
</dbReference>
<keyword evidence="3 5" id="KW-0067">ATP-binding</keyword>
<dbReference type="CDD" id="cd03255">
    <property type="entry name" value="ABC_MJ0796_LolCDE_FtsE"/>
    <property type="match status" value="1"/>
</dbReference>
<keyword evidence="5" id="KW-0449">Lipoprotein</keyword>
<dbReference type="GO" id="GO:0016887">
    <property type="term" value="F:ATP hydrolysis activity"/>
    <property type="evidence" value="ECO:0007669"/>
    <property type="project" value="InterPro"/>
</dbReference>
<name>A0A645BSA2_9ZZZZ</name>
<comment type="caution">
    <text evidence="5">The sequence shown here is derived from an EMBL/GenBank/DDBJ whole genome shotgun (WGS) entry which is preliminary data.</text>
</comment>
<dbReference type="EMBL" id="VSSQ01020889">
    <property type="protein sequence ID" value="MPM66103.1"/>
    <property type="molecule type" value="Genomic_DNA"/>
</dbReference>
<evidence type="ECO:0000256" key="1">
    <source>
        <dbReference type="ARBA" id="ARBA00022448"/>
    </source>
</evidence>
<dbReference type="AlphaFoldDB" id="A0A645BSA2"/>
<keyword evidence="5" id="KW-0378">Hydrolase</keyword>
<dbReference type="SMART" id="SM00382">
    <property type="entry name" value="AAA"/>
    <property type="match status" value="1"/>
</dbReference>
<keyword evidence="2" id="KW-0547">Nucleotide-binding</keyword>
<dbReference type="GO" id="GO:0005886">
    <property type="term" value="C:plasma membrane"/>
    <property type="evidence" value="ECO:0007669"/>
    <property type="project" value="TreeGrafter"/>
</dbReference>
<dbReference type="GO" id="GO:0005524">
    <property type="term" value="F:ATP binding"/>
    <property type="evidence" value="ECO:0007669"/>
    <property type="project" value="UniProtKB-KW"/>
</dbReference>
<dbReference type="InterPro" id="IPR017911">
    <property type="entry name" value="MacB-like_ATP-bd"/>
</dbReference>
<keyword evidence="1" id="KW-0813">Transport</keyword>
<protein>
    <submittedName>
        <fullName evidence="5">Lipoprotein-releasing system ATP-binding protein LolD</fullName>
        <ecNumber evidence="5">3.6.3.-</ecNumber>
    </submittedName>
</protein>
<dbReference type="InterPro" id="IPR027417">
    <property type="entry name" value="P-loop_NTPase"/>
</dbReference>
<dbReference type="EC" id="3.6.3.-" evidence="5"/>
<gene>
    <name evidence="5" type="primary">lolD_30</name>
    <name evidence="5" type="ORF">SDC9_113010</name>
</gene>
<dbReference type="PROSITE" id="PS50893">
    <property type="entry name" value="ABC_TRANSPORTER_2"/>
    <property type="match status" value="1"/>
</dbReference>
<dbReference type="GO" id="GO:0022857">
    <property type="term" value="F:transmembrane transporter activity"/>
    <property type="evidence" value="ECO:0007669"/>
    <property type="project" value="TreeGrafter"/>
</dbReference>
<dbReference type="InterPro" id="IPR003439">
    <property type="entry name" value="ABC_transporter-like_ATP-bd"/>
</dbReference>
<feature type="domain" description="ABC transporter" evidence="4">
    <location>
        <begin position="6"/>
        <end position="231"/>
    </location>
</feature>
<dbReference type="PANTHER" id="PTHR24220">
    <property type="entry name" value="IMPORT ATP-BINDING PROTEIN"/>
    <property type="match status" value="1"/>
</dbReference>
<dbReference type="Pfam" id="PF00005">
    <property type="entry name" value="ABC_tran"/>
    <property type="match status" value="1"/>
</dbReference>
<accession>A0A645BSA2</accession>
<dbReference type="InterPro" id="IPR017871">
    <property type="entry name" value="ABC_transporter-like_CS"/>
</dbReference>
<evidence type="ECO:0000256" key="2">
    <source>
        <dbReference type="ARBA" id="ARBA00022741"/>
    </source>
</evidence>
<proteinExistence type="predicted"/>
<dbReference type="Gene3D" id="3.40.50.300">
    <property type="entry name" value="P-loop containing nucleotide triphosphate hydrolases"/>
    <property type="match status" value="1"/>
</dbReference>
<reference evidence="5" key="1">
    <citation type="submission" date="2019-08" db="EMBL/GenBank/DDBJ databases">
        <authorList>
            <person name="Kucharzyk K."/>
            <person name="Murdoch R.W."/>
            <person name="Higgins S."/>
            <person name="Loffler F."/>
        </authorList>
    </citation>
    <scope>NUCLEOTIDE SEQUENCE</scope>
</reference>
<dbReference type="SUPFAM" id="SSF52540">
    <property type="entry name" value="P-loop containing nucleoside triphosphate hydrolases"/>
    <property type="match status" value="1"/>
</dbReference>
<organism evidence="5">
    <name type="scientific">bioreactor metagenome</name>
    <dbReference type="NCBI Taxonomy" id="1076179"/>
    <lineage>
        <taxon>unclassified sequences</taxon>
        <taxon>metagenomes</taxon>
        <taxon>ecological metagenomes</taxon>
    </lineage>
</organism>